<reference evidence="7 8" key="1">
    <citation type="submission" date="2019-03" db="EMBL/GenBank/DDBJ databases">
        <title>Draft genome sequences of novel Actinobacteria.</title>
        <authorList>
            <person name="Sahin N."/>
            <person name="Ay H."/>
            <person name="Saygin H."/>
        </authorList>
    </citation>
    <scope>NUCLEOTIDE SEQUENCE [LARGE SCALE GENOMIC DNA]</scope>
    <source>
        <strain evidence="7 8">JCM 30547</strain>
    </source>
</reference>
<dbReference type="InterPro" id="IPR020476">
    <property type="entry name" value="Nudix_hydrolase"/>
</dbReference>
<dbReference type="Gene3D" id="3.90.79.10">
    <property type="entry name" value="Nucleoside Triphosphate Pyrophosphohydrolase"/>
    <property type="match status" value="1"/>
</dbReference>
<dbReference type="Proteomes" id="UP000295075">
    <property type="component" value="Unassembled WGS sequence"/>
</dbReference>
<comment type="similarity">
    <text evidence="2 5">Belongs to the Nudix hydrolase family.</text>
</comment>
<dbReference type="PROSITE" id="PS51462">
    <property type="entry name" value="NUDIX"/>
    <property type="match status" value="1"/>
</dbReference>
<dbReference type="RefSeq" id="WP_132412536.1">
    <property type="nucleotide sequence ID" value="NZ_SMKA01000184.1"/>
</dbReference>
<sequence length="81" mass="8995">MPRKRLAAAVLIRDAANRVLLLEPTYKLNWELPGGIVEADESPWAAASREVVEELGLELPLGRLLVVDHVHAYDDRPDGIN</sequence>
<dbReference type="OrthoDB" id="4247482at2"/>
<dbReference type="InterPro" id="IPR020084">
    <property type="entry name" value="NUDIX_hydrolase_CS"/>
</dbReference>
<evidence type="ECO:0000256" key="3">
    <source>
        <dbReference type="ARBA" id="ARBA00022801"/>
    </source>
</evidence>
<dbReference type="Pfam" id="PF00293">
    <property type="entry name" value="NUDIX"/>
    <property type="match status" value="1"/>
</dbReference>
<accession>A0A4R4PKM2</accession>
<feature type="domain" description="Nudix hydrolase" evidence="6">
    <location>
        <begin position="2"/>
        <end position="81"/>
    </location>
</feature>
<comment type="cofactor">
    <cofactor evidence="1">
        <name>Mg(2+)</name>
        <dbReference type="ChEBI" id="CHEBI:18420"/>
    </cofactor>
</comment>
<dbReference type="PANTHER" id="PTHR43046:SF12">
    <property type="entry name" value="GDP-MANNOSE MANNOSYL HYDROLASE"/>
    <property type="match status" value="1"/>
</dbReference>
<evidence type="ECO:0000256" key="1">
    <source>
        <dbReference type="ARBA" id="ARBA00001946"/>
    </source>
</evidence>
<evidence type="ECO:0000256" key="2">
    <source>
        <dbReference type="ARBA" id="ARBA00005582"/>
    </source>
</evidence>
<keyword evidence="4" id="KW-0460">Magnesium</keyword>
<evidence type="ECO:0000313" key="8">
    <source>
        <dbReference type="Proteomes" id="UP000295075"/>
    </source>
</evidence>
<feature type="non-terminal residue" evidence="7">
    <location>
        <position position="81"/>
    </location>
</feature>
<organism evidence="7 8">
    <name type="scientific">Kribbella albertanoniae</name>
    <dbReference type="NCBI Taxonomy" id="1266829"/>
    <lineage>
        <taxon>Bacteria</taxon>
        <taxon>Bacillati</taxon>
        <taxon>Actinomycetota</taxon>
        <taxon>Actinomycetes</taxon>
        <taxon>Propionibacteriales</taxon>
        <taxon>Kribbellaceae</taxon>
        <taxon>Kribbella</taxon>
    </lineage>
</organism>
<dbReference type="SUPFAM" id="SSF55811">
    <property type="entry name" value="Nudix"/>
    <property type="match status" value="1"/>
</dbReference>
<comment type="caution">
    <text evidence="7">The sequence shown here is derived from an EMBL/GenBank/DDBJ whole genome shotgun (WGS) entry which is preliminary data.</text>
</comment>
<dbReference type="PANTHER" id="PTHR43046">
    <property type="entry name" value="GDP-MANNOSE MANNOSYL HYDROLASE"/>
    <property type="match status" value="1"/>
</dbReference>
<keyword evidence="8" id="KW-1185">Reference proteome</keyword>
<dbReference type="EMBL" id="SMKA01000184">
    <property type="protein sequence ID" value="TDC22670.1"/>
    <property type="molecule type" value="Genomic_DNA"/>
</dbReference>
<evidence type="ECO:0000259" key="6">
    <source>
        <dbReference type="PROSITE" id="PS51462"/>
    </source>
</evidence>
<dbReference type="GO" id="GO:0016787">
    <property type="term" value="F:hydrolase activity"/>
    <property type="evidence" value="ECO:0007669"/>
    <property type="project" value="UniProtKB-KW"/>
</dbReference>
<dbReference type="PRINTS" id="PR00502">
    <property type="entry name" value="NUDIXFAMILY"/>
</dbReference>
<evidence type="ECO:0000256" key="5">
    <source>
        <dbReference type="RuleBase" id="RU003476"/>
    </source>
</evidence>
<name>A0A4R4PKM2_9ACTN</name>
<dbReference type="PROSITE" id="PS00893">
    <property type="entry name" value="NUDIX_BOX"/>
    <property type="match status" value="1"/>
</dbReference>
<keyword evidence="3 5" id="KW-0378">Hydrolase</keyword>
<dbReference type="InterPro" id="IPR015797">
    <property type="entry name" value="NUDIX_hydrolase-like_dom_sf"/>
</dbReference>
<gene>
    <name evidence="7" type="ORF">E1261_30240</name>
</gene>
<proteinExistence type="inferred from homology"/>
<dbReference type="AlphaFoldDB" id="A0A4R4PKM2"/>
<evidence type="ECO:0000313" key="7">
    <source>
        <dbReference type="EMBL" id="TDC22670.1"/>
    </source>
</evidence>
<evidence type="ECO:0000256" key="4">
    <source>
        <dbReference type="ARBA" id="ARBA00022842"/>
    </source>
</evidence>
<protein>
    <submittedName>
        <fullName evidence="7">NUDIX hydrolase</fullName>
    </submittedName>
</protein>
<dbReference type="InterPro" id="IPR000086">
    <property type="entry name" value="NUDIX_hydrolase_dom"/>
</dbReference>